<dbReference type="KEGG" id="oac:Oscil6304_1382"/>
<evidence type="ECO:0000313" key="2">
    <source>
        <dbReference type="Proteomes" id="UP000010367"/>
    </source>
</evidence>
<dbReference type="Proteomes" id="UP000010367">
    <property type="component" value="Chromosome"/>
</dbReference>
<dbReference type="HOGENOM" id="CLU_132626_0_0_3"/>
<name>K9TGD3_9CYAN</name>
<accession>K9TGD3</accession>
<dbReference type="InParanoid" id="K9TGD3"/>
<reference evidence="1 2" key="1">
    <citation type="submission" date="2012-06" db="EMBL/GenBank/DDBJ databases">
        <title>Finished chromosome of genome of Oscillatoria acuminata PCC 6304.</title>
        <authorList>
            <consortium name="US DOE Joint Genome Institute"/>
            <person name="Gugger M."/>
            <person name="Coursin T."/>
            <person name="Rippka R."/>
            <person name="Tandeau De Marsac N."/>
            <person name="Huntemann M."/>
            <person name="Wei C.-L."/>
            <person name="Han J."/>
            <person name="Detter J.C."/>
            <person name="Han C."/>
            <person name="Tapia R."/>
            <person name="Davenport K."/>
            <person name="Daligault H."/>
            <person name="Erkkila T."/>
            <person name="Gu W."/>
            <person name="Munk A.C.C."/>
            <person name="Teshima H."/>
            <person name="Xu Y."/>
            <person name="Chain P."/>
            <person name="Chen A."/>
            <person name="Krypides N."/>
            <person name="Mavromatis K."/>
            <person name="Markowitz V."/>
            <person name="Szeto E."/>
            <person name="Ivanova N."/>
            <person name="Mikhailova N."/>
            <person name="Ovchinnikova G."/>
            <person name="Pagani I."/>
            <person name="Pati A."/>
            <person name="Goodwin L."/>
            <person name="Peters L."/>
            <person name="Pitluck S."/>
            <person name="Woyke T."/>
            <person name="Kerfeld C."/>
        </authorList>
    </citation>
    <scope>NUCLEOTIDE SEQUENCE [LARGE SCALE GENOMIC DNA]</scope>
    <source>
        <strain evidence="1 2">PCC 6304</strain>
    </source>
</reference>
<dbReference type="STRING" id="56110.Oscil6304_1382"/>
<evidence type="ECO:0000313" key="1">
    <source>
        <dbReference type="EMBL" id="AFY81089.1"/>
    </source>
</evidence>
<protein>
    <submittedName>
        <fullName evidence="1">Uncharacterized protein</fullName>
    </submittedName>
</protein>
<sequence>MKESTETFLMLAQLLETEPPILQREALSQVQQLAEQLDRVPEGDEEKAAAVIIDWSAQFPQEQETLEKAVSKAGLKKERKELDEILENHPRYGQWIVPNFEIIEEPETQRDLVIITPEPPQKQTPAKMSPLLYLRQSLQQWIHKNQ</sequence>
<dbReference type="RefSeq" id="WP_015147737.1">
    <property type="nucleotide sequence ID" value="NC_019693.1"/>
</dbReference>
<dbReference type="EMBL" id="CP003607">
    <property type="protein sequence ID" value="AFY81089.1"/>
    <property type="molecule type" value="Genomic_DNA"/>
</dbReference>
<dbReference type="AlphaFoldDB" id="K9TGD3"/>
<organism evidence="1 2">
    <name type="scientific">Oscillatoria acuminata PCC 6304</name>
    <dbReference type="NCBI Taxonomy" id="56110"/>
    <lineage>
        <taxon>Bacteria</taxon>
        <taxon>Bacillati</taxon>
        <taxon>Cyanobacteriota</taxon>
        <taxon>Cyanophyceae</taxon>
        <taxon>Oscillatoriophycideae</taxon>
        <taxon>Oscillatoriales</taxon>
        <taxon>Oscillatoriaceae</taxon>
        <taxon>Oscillatoria</taxon>
    </lineage>
</organism>
<keyword evidence="2" id="KW-1185">Reference proteome</keyword>
<gene>
    <name evidence="1" type="ORF">Oscil6304_1382</name>
</gene>
<proteinExistence type="predicted"/>
<dbReference type="OrthoDB" id="583029at2"/>